<accession>A0A3N4J9W1</accession>
<name>A0A3N4J9W1_9PEZI</name>
<reference evidence="2 3" key="1">
    <citation type="journal article" date="2018" name="Nat. Ecol. Evol.">
        <title>Pezizomycetes genomes reveal the molecular basis of ectomycorrhizal truffle lifestyle.</title>
        <authorList>
            <person name="Murat C."/>
            <person name="Payen T."/>
            <person name="Noel B."/>
            <person name="Kuo A."/>
            <person name="Morin E."/>
            <person name="Chen J."/>
            <person name="Kohler A."/>
            <person name="Krizsan K."/>
            <person name="Balestrini R."/>
            <person name="Da Silva C."/>
            <person name="Montanini B."/>
            <person name="Hainaut M."/>
            <person name="Levati E."/>
            <person name="Barry K.W."/>
            <person name="Belfiori B."/>
            <person name="Cichocki N."/>
            <person name="Clum A."/>
            <person name="Dockter R.B."/>
            <person name="Fauchery L."/>
            <person name="Guy J."/>
            <person name="Iotti M."/>
            <person name="Le Tacon F."/>
            <person name="Lindquist E.A."/>
            <person name="Lipzen A."/>
            <person name="Malagnac F."/>
            <person name="Mello A."/>
            <person name="Molinier V."/>
            <person name="Miyauchi S."/>
            <person name="Poulain J."/>
            <person name="Riccioni C."/>
            <person name="Rubini A."/>
            <person name="Sitrit Y."/>
            <person name="Splivallo R."/>
            <person name="Traeger S."/>
            <person name="Wang M."/>
            <person name="Zifcakova L."/>
            <person name="Wipf D."/>
            <person name="Zambonelli A."/>
            <person name="Paolocci F."/>
            <person name="Nowrousian M."/>
            <person name="Ottonello S."/>
            <person name="Baldrian P."/>
            <person name="Spatafora J.W."/>
            <person name="Henrissat B."/>
            <person name="Nagy L.G."/>
            <person name="Aury J.M."/>
            <person name="Wincker P."/>
            <person name="Grigoriev I.V."/>
            <person name="Bonfante P."/>
            <person name="Martin F.M."/>
        </authorList>
    </citation>
    <scope>NUCLEOTIDE SEQUENCE [LARGE SCALE GENOMIC DNA]</scope>
    <source>
        <strain evidence="2 3">120613-1</strain>
    </source>
</reference>
<dbReference type="EMBL" id="ML120443">
    <property type="protein sequence ID" value="RPA94087.1"/>
    <property type="molecule type" value="Genomic_DNA"/>
</dbReference>
<feature type="non-terminal residue" evidence="2">
    <location>
        <position position="1"/>
    </location>
</feature>
<organism evidence="2 3">
    <name type="scientific">Choiromyces venosus 120613-1</name>
    <dbReference type="NCBI Taxonomy" id="1336337"/>
    <lineage>
        <taxon>Eukaryota</taxon>
        <taxon>Fungi</taxon>
        <taxon>Dikarya</taxon>
        <taxon>Ascomycota</taxon>
        <taxon>Pezizomycotina</taxon>
        <taxon>Pezizomycetes</taxon>
        <taxon>Pezizales</taxon>
        <taxon>Tuberaceae</taxon>
        <taxon>Choiromyces</taxon>
    </lineage>
</organism>
<proteinExistence type="predicted"/>
<feature type="compositionally biased region" description="Basic residues" evidence="1">
    <location>
        <begin position="71"/>
        <end position="85"/>
    </location>
</feature>
<keyword evidence="3" id="KW-1185">Reference proteome</keyword>
<dbReference type="AlphaFoldDB" id="A0A3N4J9W1"/>
<feature type="compositionally biased region" description="Basic residues" evidence="1">
    <location>
        <begin position="1"/>
        <end position="10"/>
    </location>
</feature>
<feature type="region of interest" description="Disordered" evidence="1">
    <location>
        <begin position="41"/>
        <end position="85"/>
    </location>
</feature>
<evidence type="ECO:0000313" key="3">
    <source>
        <dbReference type="Proteomes" id="UP000276215"/>
    </source>
</evidence>
<feature type="compositionally biased region" description="Basic and acidic residues" evidence="1">
    <location>
        <begin position="41"/>
        <end position="70"/>
    </location>
</feature>
<evidence type="ECO:0000256" key="1">
    <source>
        <dbReference type="SAM" id="MobiDB-lite"/>
    </source>
</evidence>
<sequence length="85" mass="10205">AIDNLKRRKRTDREEREDAAAKEKVELEIVRESMKCHFVEKRIREDCKSAEKSSKDERESNNDNNNEKLKGMGRMRKKKKRRQGK</sequence>
<feature type="compositionally biased region" description="Basic and acidic residues" evidence="1">
    <location>
        <begin position="11"/>
        <end position="22"/>
    </location>
</feature>
<protein>
    <submittedName>
        <fullName evidence="2">Uncharacterized protein</fullName>
    </submittedName>
</protein>
<gene>
    <name evidence="2" type="ORF">L873DRAFT_1815037</name>
</gene>
<dbReference type="Proteomes" id="UP000276215">
    <property type="component" value="Unassembled WGS sequence"/>
</dbReference>
<feature type="region of interest" description="Disordered" evidence="1">
    <location>
        <begin position="1"/>
        <end position="22"/>
    </location>
</feature>
<evidence type="ECO:0000313" key="2">
    <source>
        <dbReference type="EMBL" id="RPA94087.1"/>
    </source>
</evidence>